<keyword evidence="3" id="KW-0326">Glycosidase</keyword>
<dbReference type="InterPro" id="IPR017853">
    <property type="entry name" value="GH"/>
</dbReference>
<comment type="caution">
    <text evidence="3">The sequence shown here is derived from an EMBL/GenBank/DDBJ whole genome shotgun (WGS) entry which is preliminary data.</text>
</comment>
<keyword evidence="4" id="KW-1185">Reference proteome</keyword>
<dbReference type="GO" id="GO:0051060">
    <property type="term" value="F:pullulanase activity"/>
    <property type="evidence" value="ECO:0007669"/>
    <property type="project" value="UniProtKB-EC"/>
</dbReference>
<organism evidence="3 4">
    <name type="scientific">Gallintestinimicrobium propionicum</name>
    <dbReference type="NCBI Taxonomy" id="2981770"/>
    <lineage>
        <taxon>Bacteria</taxon>
        <taxon>Bacillati</taxon>
        <taxon>Bacillota</taxon>
        <taxon>Clostridia</taxon>
        <taxon>Lachnospirales</taxon>
        <taxon>Lachnospiraceae</taxon>
        <taxon>Gallintestinimicrobium</taxon>
    </lineage>
</organism>
<dbReference type="RefSeq" id="WP_308728607.1">
    <property type="nucleotide sequence ID" value="NZ_JAJEQF010000031.1"/>
</dbReference>
<dbReference type="Gene3D" id="3.20.20.80">
    <property type="entry name" value="Glycosidases"/>
    <property type="match status" value="1"/>
</dbReference>
<dbReference type="NCBIfam" id="TIGR02104">
    <property type="entry name" value="pulA_typeI"/>
    <property type="match status" value="1"/>
</dbReference>
<evidence type="ECO:0000256" key="1">
    <source>
        <dbReference type="ARBA" id="ARBA00008061"/>
    </source>
</evidence>
<dbReference type="SUPFAM" id="SSF81296">
    <property type="entry name" value="E set domains"/>
    <property type="match status" value="1"/>
</dbReference>
<comment type="similarity">
    <text evidence="1">Belongs to the glycosyl hydrolase 13 family.</text>
</comment>
<dbReference type="Gene3D" id="2.60.40.1180">
    <property type="entry name" value="Golgi alpha-mannosidase II"/>
    <property type="match status" value="1"/>
</dbReference>
<accession>A0AAE3AYS0</accession>
<dbReference type="InterPro" id="IPR014756">
    <property type="entry name" value="Ig_E-set"/>
</dbReference>
<dbReference type="EMBL" id="JAJEQF010000031">
    <property type="protein sequence ID" value="MCC2168278.1"/>
    <property type="molecule type" value="Genomic_DNA"/>
</dbReference>
<dbReference type="GO" id="GO:0005975">
    <property type="term" value="P:carbohydrate metabolic process"/>
    <property type="evidence" value="ECO:0007669"/>
    <property type="project" value="InterPro"/>
</dbReference>
<keyword evidence="3" id="KW-0378">Hydrolase</keyword>
<dbReference type="InterPro" id="IPR004193">
    <property type="entry name" value="Glyco_hydro_13_N"/>
</dbReference>
<sequence>MENVTQKRTPGEWRELFSSQEFEEAYEYGGDDLGAVYQTQGTDFALWAPTAERAELLLYRAGSAEEGAAEPFDRTEAVRTEKGVFRVHKSGDLSGVYYTWLVTADGQTQETADPYAKAAGVNGQRSMVIDLKKAEPEGWDKDQEKLPKAPTPVVWEVHVGDFSHDPHSGVSEENRGKYKAFSEKDTCLDGNTGNPTCMSWLKWLGVTHVQILPMYDYGSVDETGKKLQYNWGYDPMNYFVPEGSYATDPYHGEVRVRECREMIQALHRAGIRVIMDVVYNHTFSIDSVFQKTVPYYFYRQEADGSFSDGSACGNDTASERRMYRRYMIDCICYWVKEYHVDGFRFDLMGLHDTETMNEIRAALDRLPGGKEILMYGEPWTAGKTAIQPGYEQALKCNAALLSDRIGFFNDDIRDSIKGSVFEVKETGFVNGAKGLETQIRSSVLGFCDGMGGYQPSSAHQSVSYVSAHDNYTLWDKLVHTLTDSMEPDFGAYNEVALAQNRLAAGIYFTCLGITFLQAGEEAARTKYGDDNSYRSAAKVNQLDWTRMHEYRDLAEFYRGLILLRKSFPAWRQRSLEVLDQISFVDAPEGCVAFIIRTGAEPEAAAESVLTDNVAPWQELFIIYNANKEAVEFRLPGGKGSDPEQEPSENYFALEGKWQLLTDGTRFKIKEDTKLEQIKELEGSVWAEPVSITILGR</sequence>
<dbReference type="Pfam" id="PF00128">
    <property type="entry name" value="Alpha-amylase"/>
    <property type="match status" value="1"/>
</dbReference>
<dbReference type="PANTHER" id="PTHR43002">
    <property type="entry name" value="GLYCOGEN DEBRANCHING ENZYME"/>
    <property type="match status" value="1"/>
</dbReference>
<dbReference type="Proteomes" id="UP001199355">
    <property type="component" value="Unassembled WGS sequence"/>
</dbReference>
<proteinExistence type="inferred from homology"/>
<evidence type="ECO:0000313" key="4">
    <source>
        <dbReference type="Proteomes" id="UP001199355"/>
    </source>
</evidence>
<reference evidence="3 4" key="1">
    <citation type="submission" date="2021-10" db="EMBL/GenBank/DDBJ databases">
        <title>Anaerobic single-cell dispensing facilitates the cultivation of human gut bacteria.</title>
        <authorList>
            <person name="Afrizal A."/>
        </authorList>
    </citation>
    <scope>NUCLEOTIDE SEQUENCE [LARGE SCALE GENOMIC DNA]</scope>
    <source>
        <strain evidence="3 4">CLA-AA-H244</strain>
    </source>
</reference>
<dbReference type="Pfam" id="PF02922">
    <property type="entry name" value="CBM_48"/>
    <property type="match status" value="1"/>
</dbReference>
<feature type="domain" description="Glycosyl hydrolase family 13 catalytic" evidence="2">
    <location>
        <begin position="189"/>
        <end position="564"/>
    </location>
</feature>
<evidence type="ECO:0000259" key="2">
    <source>
        <dbReference type="SMART" id="SM00642"/>
    </source>
</evidence>
<dbReference type="InterPro" id="IPR006047">
    <property type="entry name" value="GH13_cat_dom"/>
</dbReference>
<dbReference type="Gene3D" id="2.60.40.10">
    <property type="entry name" value="Immunoglobulins"/>
    <property type="match status" value="1"/>
</dbReference>
<evidence type="ECO:0000313" key="3">
    <source>
        <dbReference type="EMBL" id="MCC2168278.1"/>
    </source>
</evidence>
<dbReference type="InterPro" id="IPR013780">
    <property type="entry name" value="Glyco_hydro_b"/>
</dbReference>
<dbReference type="CDD" id="cd11341">
    <property type="entry name" value="AmyAc_Pullulanase_LD-like"/>
    <property type="match status" value="1"/>
</dbReference>
<name>A0AAE3AYS0_9FIRM</name>
<dbReference type="EC" id="3.2.1.41" evidence="3"/>
<dbReference type="AlphaFoldDB" id="A0AAE3AYS0"/>
<dbReference type="CDD" id="cd02860">
    <property type="entry name" value="E_set_Pullulanase"/>
    <property type="match status" value="1"/>
</dbReference>
<dbReference type="InterPro" id="IPR013783">
    <property type="entry name" value="Ig-like_fold"/>
</dbReference>
<dbReference type="SMART" id="SM00642">
    <property type="entry name" value="Aamy"/>
    <property type="match status" value="1"/>
</dbReference>
<dbReference type="InterPro" id="IPR011840">
    <property type="entry name" value="PulA_typeI"/>
</dbReference>
<dbReference type="SUPFAM" id="SSF51445">
    <property type="entry name" value="(Trans)glycosidases"/>
    <property type="match status" value="1"/>
</dbReference>
<protein>
    <submittedName>
        <fullName evidence="3">Type I pullulanase</fullName>
        <ecNumber evidence="3">3.2.1.41</ecNumber>
    </submittedName>
</protein>
<gene>
    <name evidence="3" type="primary">pulA</name>
    <name evidence="3" type="ORF">LKD45_11365</name>
</gene>